<dbReference type="PROSITE" id="PS50189">
    <property type="entry name" value="NTR"/>
    <property type="match status" value="1"/>
</dbReference>
<feature type="disulfide bond" evidence="5">
    <location>
        <begin position="32"/>
        <end position="140"/>
    </location>
</feature>
<dbReference type="GO" id="GO:0002020">
    <property type="term" value="F:protease binding"/>
    <property type="evidence" value="ECO:0007669"/>
    <property type="project" value="TreeGrafter"/>
</dbReference>
<feature type="binding site" evidence="4">
    <location>
        <position position="20"/>
    </location>
    <ligand>
        <name>Zn(2+)</name>
        <dbReference type="ChEBI" id="CHEBI:29105"/>
        <note>ligand shared with metalloproteinase partner</note>
    </ligand>
</feature>
<keyword evidence="6" id="KW-0732">Signal</keyword>
<keyword evidence="4" id="KW-0862">Zinc</keyword>
<dbReference type="OrthoDB" id="6041041at2759"/>
<dbReference type="InterPro" id="IPR001820">
    <property type="entry name" value="TIMP"/>
</dbReference>
<feature type="signal peptide" evidence="6">
    <location>
        <begin position="1"/>
        <end position="19"/>
    </location>
</feature>
<dbReference type="GO" id="GO:0046872">
    <property type="term" value="F:metal ion binding"/>
    <property type="evidence" value="ECO:0007669"/>
    <property type="project" value="UniProtKB-KW"/>
</dbReference>
<dbReference type="OMA" id="LWTDQFL"/>
<dbReference type="GO" id="GO:0005615">
    <property type="term" value="C:extracellular space"/>
    <property type="evidence" value="ECO:0007669"/>
    <property type="project" value="TreeGrafter"/>
</dbReference>
<dbReference type="EnsemblMetazoa" id="G34317.1">
    <property type="protein sequence ID" value="G34317.1:cds"/>
    <property type="gene ID" value="G34317"/>
</dbReference>
<dbReference type="PANTHER" id="PTHR11844:SF33">
    <property type="entry name" value="TISSUE INHIBITOR OF METALLOPROTEINASE"/>
    <property type="match status" value="1"/>
</dbReference>
<keyword evidence="9" id="KW-1185">Reference proteome</keyword>
<dbReference type="GO" id="GO:0051045">
    <property type="term" value="P:negative regulation of membrane protein ectodomain proteolysis"/>
    <property type="evidence" value="ECO:0007669"/>
    <property type="project" value="TreeGrafter"/>
</dbReference>
<organism evidence="8 9">
    <name type="scientific">Magallana gigas</name>
    <name type="common">Pacific oyster</name>
    <name type="synonym">Crassostrea gigas</name>
    <dbReference type="NCBI Taxonomy" id="29159"/>
    <lineage>
        <taxon>Eukaryota</taxon>
        <taxon>Metazoa</taxon>
        <taxon>Spiralia</taxon>
        <taxon>Lophotrochozoa</taxon>
        <taxon>Mollusca</taxon>
        <taxon>Bivalvia</taxon>
        <taxon>Autobranchia</taxon>
        <taxon>Pteriomorphia</taxon>
        <taxon>Ostreida</taxon>
        <taxon>Ostreoidea</taxon>
        <taxon>Ostreidae</taxon>
        <taxon>Magallana</taxon>
    </lineage>
</organism>
<feature type="chain" id="PRO_5042431907" description="NTR domain-containing protein" evidence="6">
    <location>
        <begin position="20"/>
        <end position="208"/>
    </location>
</feature>
<dbReference type="EnsemblMetazoa" id="G34317.3">
    <property type="protein sequence ID" value="G34317.3:cds"/>
    <property type="gene ID" value="G34317"/>
</dbReference>
<proteinExistence type="predicted"/>
<evidence type="ECO:0000313" key="8">
    <source>
        <dbReference type="EnsemblMetazoa" id="G34317.1:cds"/>
    </source>
</evidence>
<keyword evidence="3 5" id="KW-1015">Disulfide bond</keyword>
<evidence type="ECO:0000256" key="4">
    <source>
        <dbReference type="PIRSR" id="PIRSR601820-1"/>
    </source>
</evidence>
<keyword evidence="4" id="KW-0479">Metal-binding</keyword>
<dbReference type="InterPro" id="IPR008993">
    <property type="entry name" value="TIMP-like_OB-fold"/>
</dbReference>
<evidence type="ECO:0000256" key="3">
    <source>
        <dbReference type="ARBA" id="ARBA00023157"/>
    </source>
</evidence>
<dbReference type="GO" id="GO:0008191">
    <property type="term" value="F:metalloendopeptidase inhibitor activity"/>
    <property type="evidence" value="ECO:0007669"/>
    <property type="project" value="InterPro"/>
</dbReference>
<dbReference type="EnsemblMetazoa" id="G34317.2">
    <property type="protein sequence ID" value="G34317.2:cds"/>
    <property type="gene ID" value="G34317"/>
</dbReference>
<evidence type="ECO:0000256" key="2">
    <source>
        <dbReference type="ARBA" id="ARBA00022525"/>
    </source>
</evidence>
<dbReference type="Gene3D" id="2.40.50.120">
    <property type="match status" value="1"/>
</dbReference>
<evidence type="ECO:0000313" key="9">
    <source>
        <dbReference type="Proteomes" id="UP000005408"/>
    </source>
</evidence>
<dbReference type="GO" id="GO:0031012">
    <property type="term" value="C:extracellular matrix"/>
    <property type="evidence" value="ECO:0007669"/>
    <property type="project" value="TreeGrafter"/>
</dbReference>
<protein>
    <recommendedName>
        <fullName evidence="7">NTR domain-containing protein</fullName>
    </recommendedName>
</protein>
<comment type="subcellular location">
    <subcellularLocation>
        <location evidence="1">Secreted</location>
    </subcellularLocation>
</comment>
<reference evidence="8" key="1">
    <citation type="submission" date="2022-08" db="UniProtKB">
        <authorList>
            <consortium name="EnsemblMetazoa"/>
        </authorList>
    </citation>
    <scope>IDENTIFICATION</scope>
    <source>
        <strain evidence="8">05x7-T-G4-1.051#20</strain>
    </source>
</reference>
<dbReference type="PANTHER" id="PTHR11844">
    <property type="entry name" value="METALLOPROTEASE INHIBITOR"/>
    <property type="match status" value="1"/>
</dbReference>
<feature type="disulfide bond" evidence="5">
    <location>
        <begin position="22"/>
        <end position="114"/>
    </location>
</feature>
<dbReference type="SMART" id="SM00206">
    <property type="entry name" value="NTR"/>
    <property type="match status" value="1"/>
</dbReference>
<feature type="domain" description="NTR" evidence="7">
    <location>
        <begin position="20"/>
        <end position="140"/>
    </location>
</feature>
<accession>A0A8W8MM55</accession>
<dbReference type="CDD" id="cd03577">
    <property type="entry name" value="NTR_TIMP_like"/>
    <property type="match status" value="1"/>
</dbReference>
<evidence type="ECO:0000259" key="7">
    <source>
        <dbReference type="PROSITE" id="PS50189"/>
    </source>
</evidence>
<feature type="disulfide bond" evidence="5">
    <location>
        <begin position="147"/>
        <end position="155"/>
    </location>
</feature>
<evidence type="ECO:0000256" key="6">
    <source>
        <dbReference type="SAM" id="SignalP"/>
    </source>
</evidence>
<dbReference type="InterPro" id="IPR001134">
    <property type="entry name" value="Netrin_domain"/>
</dbReference>
<dbReference type="Pfam" id="PF00965">
    <property type="entry name" value="TIMP"/>
    <property type="match status" value="1"/>
</dbReference>
<keyword evidence="2" id="KW-0964">Secreted</keyword>
<feature type="disulfide bond" evidence="5">
    <location>
        <begin position="20"/>
        <end position="88"/>
    </location>
</feature>
<sequence>MKTLAIICVLAFVYVYSEACSCVFQHPQVHFCNADFVVSARIWRRVETGTSPFDDVYYAVTINRHYKGGTRIGGISQRIYTARHGASCGVSFQIGRQYIIAGDIQNNRWRANLCSWNPQISSLTQVQRNALRYGYYGDNCYCNVRDCTIINHPQCSVSRRNECLITTNSDCFRRHNFCSFNGRSCSWRYPYCSHISRFGSRSATSSLK</sequence>
<dbReference type="AlphaFoldDB" id="A0A8W8MM55"/>
<evidence type="ECO:0000256" key="1">
    <source>
        <dbReference type="ARBA" id="ARBA00004613"/>
    </source>
</evidence>
<dbReference type="Proteomes" id="UP000005408">
    <property type="component" value="Unassembled WGS sequence"/>
</dbReference>
<evidence type="ECO:0000256" key="5">
    <source>
        <dbReference type="PIRSR" id="PIRSR601820-3"/>
    </source>
</evidence>
<name>A0A8W8MM55_MAGGI</name>
<dbReference type="SUPFAM" id="SSF50242">
    <property type="entry name" value="TIMP-like"/>
    <property type="match status" value="1"/>
</dbReference>
<feature type="disulfide bond" evidence="5">
    <location>
        <begin position="142"/>
        <end position="185"/>
    </location>
</feature>